<comment type="caution">
    <text evidence="1">The sequence shown here is derived from an EMBL/GenBank/DDBJ whole genome shotgun (WGS) entry which is preliminary data.</text>
</comment>
<dbReference type="Proteomes" id="UP001186974">
    <property type="component" value="Unassembled WGS sequence"/>
</dbReference>
<evidence type="ECO:0000313" key="1">
    <source>
        <dbReference type="EMBL" id="KAK3076442.1"/>
    </source>
</evidence>
<proteinExistence type="predicted"/>
<organism evidence="1 2">
    <name type="scientific">Coniosporium uncinatum</name>
    <dbReference type="NCBI Taxonomy" id="93489"/>
    <lineage>
        <taxon>Eukaryota</taxon>
        <taxon>Fungi</taxon>
        <taxon>Dikarya</taxon>
        <taxon>Ascomycota</taxon>
        <taxon>Pezizomycotina</taxon>
        <taxon>Dothideomycetes</taxon>
        <taxon>Dothideomycetes incertae sedis</taxon>
        <taxon>Coniosporium</taxon>
    </lineage>
</organism>
<gene>
    <name evidence="1" type="ORF">LTS18_012997</name>
</gene>
<dbReference type="EMBL" id="JAWDJW010003965">
    <property type="protein sequence ID" value="KAK3076442.1"/>
    <property type="molecule type" value="Genomic_DNA"/>
</dbReference>
<sequence>MLRASSQLCIFCETRSLLNITRPSWQQSRAASQGQRRRIEPARHELSPRVAQSYRPLQGAKPVRKSRNSPFASMNQTRDPFRNGDTQQRPQRSEAELRRSTRGQKQPDKKDNKGEYRALKMQRSLTNVSYGRRNAIKSRIQEVDAFGQFPLLPIILESITPQALKGMTDVMPTPVQRLAIPALLGTDGFRRRQASSDEIHNFDQFLLAAETGSGKTLAYLLPIIDAIKRAEAIEAQQAKREDAQRQKEEQEKQQRNVFG</sequence>
<keyword evidence="2" id="KW-1185">Reference proteome</keyword>
<reference evidence="1" key="1">
    <citation type="submission" date="2024-09" db="EMBL/GenBank/DDBJ databases">
        <title>Black Yeasts Isolated from many extreme environments.</title>
        <authorList>
            <person name="Coleine C."/>
            <person name="Stajich J.E."/>
            <person name="Selbmann L."/>
        </authorList>
    </citation>
    <scope>NUCLEOTIDE SEQUENCE</scope>
    <source>
        <strain evidence="1">CCFEE 5737</strain>
    </source>
</reference>
<feature type="non-terminal residue" evidence="1">
    <location>
        <position position="259"/>
    </location>
</feature>
<protein>
    <submittedName>
        <fullName evidence="1">Uncharacterized protein</fullName>
    </submittedName>
</protein>
<accession>A0ACC3DIS1</accession>
<evidence type="ECO:0000313" key="2">
    <source>
        <dbReference type="Proteomes" id="UP001186974"/>
    </source>
</evidence>
<name>A0ACC3DIS1_9PEZI</name>